<keyword evidence="3" id="KW-1185">Reference proteome</keyword>
<evidence type="ECO:0000313" key="3">
    <source>
        <dbReference type="Proteomes" id="UP000475582"/>
    </source>
</evidence>
<name>A0A6L6PG15_9BURK</name>
<protein>
    <submittedName>
        <fullName evidence="2">Uncharacterized protein</fullName>
    </submittedName>
</protein>
<evidence type="ECO:0000313" key="2">
    <source>
        <dbReference type="EMBL" id="MTV38026.1"/>
    </source>
</evidence>
<keyword evidence="1" id="KW-0472">Membrane</keyword>
<proteinExistence type="predicted"/>
<keyword evidence="1" id="KW-0812">Transmembrane</keyword>
<keyword evidence="1" id="KW-1133">Transmembrane helix</keyword>
<dbReference type="OrthoDB" id="128948at2"/>
<dbReference type="RefSeq" id="WP_155463514.1">
    <property type="nucleotide sequence ID" value="NZ_WNKY01000009.1"/>
</dbReference>
<gene>
    <name evidence="2" type="ORF">GM676_10610</name>
</gene>
<reference evidence="2 3" key="1">
    <citation type="submission" date="2019-11" db="EMBL/GenBank/DDBJ databases">
        <title>Type strains purchased from KCTC, JCM and DSMZ.</title>
        <authorList>
            <person name="Lu H."/>
        </authorList>
    </citation>
    <scope>NUCLEOTIDE SEQUENCE [LARGE SCALE GENOMIC DNA]</scope>
    <source>
        <strain evidence="2 3">KCTC 22382</strain>
    </source>
</reference>
<feature type="transmembrane region" description="Helical" evidence="1">
    <location>
        <begin position="20"/>
        <end position="38"/>
    </location>
</feature>
<feature type="transmembrane region" description="Helical" evidence="1">
    <location>
        <begin position="44"/>
        <end position="67"/>
    </location>
</feature>
<dbReference type="EMBL" id="WNKY01000009">
    <property type="protein sequence ID" value="MTV38026.1"/>
    <property type="molecule type" value="Genomic_DNA"/>
</dbReference>
<comment type="caution">
    <text evidence="2">The sequence shown here is derived from an EMBL/GenBank/DDBJ whole genome shotgun (WGS) entry which is preliminary data.</text>
</comment>
<feature type="transmembrane region" description="Helical" evidence="1">
    <location>
        <begin position="162"/>
        <end position="182"/>
    </location>
</feature>
<feature type="transmembrane region" description="Helical" evidence="1">
    <location>
        <begin position="194"/>
        <end position="220"/>
    </location>
</feature>
<dbReference type="Proteomes" id="UP000475582">
    <property type="component" value="Unassembled WGS sequence"/>
</dbReference>
<sequence length="229" mass="24923">MKTSIIPQLVRKDFMLNRRIILAFGLISLLAIGLVPLLRGHLPHWALVNIGFLLLVGPAATCGIVVLMKTNVFEREKATQSFIMSLPVTARQYAQAKLLVNVPLFSVFWLLVSAMAFYLCFGLGLFPPGAAPFLTMVFLGVFVAYTCILGSSLLFQSLPATVLSILLFELGTSAYLWTVAYLEPVARHIYGPAAVWNGTVLTVIALQLLVAAGAILAPLLPAKRHRFAV</sequence>
<organism evidence="2 3">
    <name type="scientific">Duganella radicis</name>
    <dbReference type="NCBI Taxonomy" id="551988"/>
    <lineage>
        <taxon>Bacteria</taxon>
        <taxon>Pseudomonadati</taxon>
        <taxon>Pseudomonadota</taxon>
        <taxon>Betaproteobacteria</taxon>
        <taxon>Burkholderiales</taxon>
        <taxon>Oxalobacteraceae</taxon>
        <taxon>Telluria group</taxon>
        <taxon>Duganella</taxon>
    </lineage>
</organism>
<dbReference type="AlphaFoldDB" id="A0A6L6PG15"/>
<accession>A0A6L6PG15</accession>
<evidence type="ECO:0000256" key="1">
    <source>
        <dbReference type="SAM" id="Phobius"/>
    </source>
</evidence>
<feature type="transmembrane region" description="Helical" evidence="1">
    <location>
        <begin position="132"/>
        <end position="155"/>
    </location>
</feature>
<feature type="transmembrane region" description="Helical" evidence="1">
    <location>
        <begin position="98"/>
        <end position="126"/>
    </location>
</feature>